<feature type="repeat" description="PPR" evidence="2">
    <location>
        <begin position="405"/>
        <end position="439"/>
    </location>
</feature>
<dbReference type="GO" id="GO:0009451">
    <property type="term" value="P:RNA modification"/>
    <property type="evidence" value="ECO:0007669"/>
    <property type="project" value="InterPro"/>
</dbReference>
<dbReference type="Pfam" id="PF13041">
    <property type="entry name" value="PPR_2"/>
    <property type="match status" value="6"/>
</dbReference>
<feature type="repeat" description="PPR" evidence="2">
    <location>
        <begin position="303"/>
        <end position="337"/>
    </location>
</feature>
<accession>A0A9D4UZ99</accession>
<dbReference type="PANTHER" id="PTHR24015:SF548">
    <property type="entry name" value="OS08G0340900 PROTEIN"/>
    <property type="match status" value="1"/>
</dbReference>
<dbReference type="Gene3D" id="1.25.40.10">
    <property type="entry name" value="Tetratricopeptide repeat domain"/>
    <property type="match status" value="6"/>
</dbReference>
<feature type="repeat" description="PPR" evidence="2">
    <location>
        <begin position="609"/>
        <end position="643"/>
    </location>
</feature>
<dbReference type="FunFam" id="1.25.40.10:FF:000285">
    <property type="entry name" value="Pentatricopeptide repeat-containing protein, chloroplastic"/>
    <property type="match status" value="1"/>
</dbReference>
<dbReference type="AlphaFoldDB" id="A0A9D4UZ99"/>
<evidence type="ECO:0008006" key="5">
    <source>
        <dbReference type="Google" id="ProtNLM"/>
    </source>
</evidence>
<dbReference type="PANTHER" id="PTHR24015">
    <property type="entry name" value="OS07G0578800 PROTEIN-RELATED"/>
    <property type="match status" value="1"/>
</dbReference>
<dbReference type="GO" id="GO:0048731">
    <property type="term" value="P:system development"/>
    <property type="evidence" value="ECO:0007669"/>
    <property type="project" value="UniProtKB-ARBA"/>
</dbReference>
<name>A0A9D4UZ99_ADICA</name>
<evidence type="ECO:0000313" key="3">
    <source>
        <dbReference type="EMBL" id="KAI5076875.1"/>
    </source>
</evidence>
<dbReference type="Pfam" id="PF01535">
    <property type="entry name" value="PPR"/>
    <property type="match status" value="3"/>
</dbReference>
<organism evidence="3 4">
    <name type="scientific">Adiantum capillus-veneris</name>
    <name type="common">Maidenhair fern</name>
    <dbReference type="NCBI Taxonomy" id="13818"/>
    <lineage>
        <taxon>Eukaryota</taxon>
        <taxon>Viridiplantae</taxon>
        <taxon>Streptophyta</taxon>
        <taxon>Embryophyta</taxon>
        <taxon>Tracheophyta</taxon>
        <taxon>Polypodiopsida</taxon>
        <taxon>Polypodiidae</taxon>
        <taxon>Polypodiales</taxon>
        <taxon>Pteridineae</taxon>
        <taxon>Pteridaceae</taxon>
        <taxon>Vittarioideae</taxon>
        <taxon>Adiantum</taxon>
    </lineage>
</organism>
<comment type="caution">
    <text evidence="3">The sequence shown here is derived from an EMBL/GenBank/DDBJ whole genome shotgun (WGS) entry which is preliminary data.</text>
</comment>
<keyword evidence="4" id="KW-1185">Reference proteome</keyword>
<dbReference type="FunFam" id="1.25.40.10:FF:000344">
    <property type="entry name" value="Pentatricopeptide repeat-containing protein"/>
    <property type="match status" value="1"/>
</dbReference>
<dbReference type="FunFam" id="1.25.40.10:FF:000158">
    <property type="entry name" value="pentatricopeptide repeat-containing protein At2g33680"/>
    <property type="match status" value="1"/>
</dbReference>
<dbReference type="FunFam" id="1.25.40.10:FF:000227">
    <property type="entry name" value="Pentatricopeptide repeat-containing protein At3g13880"/>
    <property type="match status" value="1"/>
</dbReference>
<dbReference type="FunFam" id="1.25.40.10:FF:000031">
    <property type="entry name" value="Pentatricopeptide repeat-containing protein mitochondrial"/>
    <property type="match status" value="2"/>
</dbReference>
<dbReference type="EMBL" id="JABFUD020000008">
    <property type="protein sequence ID" value="KAI5076875.1"/>
    <property type="molecule type" value="Genomic_DNA"/>
</dbReference>
<feature type="repeat" description="PPR" evidence="2">
    <location>
        <begin position="507"/>
        <end position="541"/>
    </location>
</feature>
<evidence type="ECO:0000256" key="1">
    <source>
        <dbReference type="ARBA" id="ARBA00022737"/>
    </source>
</evidence>
<dbReference type="Proteomes" id="UP000886520">
    <property type="component" value="Chromosome 8"/>
</dbReference>
<dbReference type="SUPFAM" id="SSF48452">
    <property type="entry name" value="TPR-like"/>
    <property type="match status" value="1"/>
</dbReference>
<dbReference type="InterPro" id="IPR011990">
    <property type="entry name" value="TPR-like_helical_dom_sf"/>
</dbReference>
<reference evidence="3" key="1">
    <citation type="submission" date="2021-01" db="EMBL/GenBank/DDBJ databases">
        <title>Adiantum capillus-veneris genome.</title>
        <authorList>
            <person name="Fang Y."/>
            <person name="Liao Q."/>
        </authorList>
    </citation>
    <scope>NUCLEOTIDE SEQUENCE</scope>
    <source>
        <strain evidence="3">H3</strain>
        <tissue evidence="3">Leaf</tissue>
    </source>
</reference>
<feature type="repeat" description="PPR" evidence="2">
    <location>
        <begin position="338"/>
        <end position="372"/>
    </location>
</feature>
<protein>
    <recommendedName>
        <fullName evidence="5">Pentatricopeptide repeat-containing protein</fullName>
    </recommendedName>
</protein>
<dbReference type="NCBIfam" id="TIGR00756">
    <property type="entry name" value="PPR"/>
    <property type="match status" value="4"/>
</dbReference>
<dbReference type="InterPro" id="IPR002885">
    <property type="entry name" value="PPR_rpt"/>
</dbReference>
<gene>
    <name evidence="3" type="ORF">GOP47_0008940</name>
</gene>
<evidence type="ECO:0000313" key="4">
    <source>
        <dbReference type="Proteomes" id="UP000886520"/>
    </source>
</evidence>
<keyword evidence="1" id="KW-0677">Repeat</keyword>
<dbReference type="InterPro" id="IPR046960">
    <property type="entry name" value="PPR_At4g14850-like_plant"/>
</dbReference>
<feature type="repeat" description="PPR" evidence="2">
    <location>
        <begin position="201"/>
        <end position="235"/>
    </location>
</feature>
<dbReference type="GO" id="GO:0003723">
    <property type="term" value="F:RNA binding"/>
    <property type="evidence" value="ECO:0007669"/>
    <property type="project" value="InterPro"/>
</dbReference>
<sequence>MVYGASLEGASLCSSFDRQLALEIHDKGVAREEDWRSDHFLTEGRSIAAELPKNGVVQTYPHSKSCWSQEELERKELQKPSQIENGASVASMGVLREMGRTSHGGGGGGGEEELKGLLILNKSENQKLDGNIREAIALVASLKSCAKQKDLHTGCQLHADIVQSGLLQENVFVGNALVNMFAKCGALQKAQDVFDQLVVRDVVSWNALISGYTQNGHAEQALRCFQKMQLAGVSPDAVTFVCLVKACGSIGAIEKGKEIHAQIIEDHSLDEDVHVGTALVDMYCKFGFLSKAQEVFDKLHIRNIVSWTSLIVGFSQHEQGQKAIILFERMKSEAVPPNAVTFSCILKACSSVGAMDKGLEVHAEILKEGLLERNNVVGNSLVDMYSKLDRLERAQHVFDELLVRDVVLWNALITGYAQHDNNEQALFCFYQMRSEGVAPDAITYACAVKACGKLRALYQGQELHAEVVIHGLLELDVVIGTVLIDMYAHCSMLEEAQEVFDDLPVRDVVSWTALIAGYTQSGHGEEALQLFEQMQGGGFFPNAVTFSCILKACGSIGASDRGLIMHSKIVKEGLVEENIVVANALVDMYAKCGLLTEAQKVFDKLHTRDVISWNALILAYCQRELFESALSFFEAMELEGFSPDDVTFSSILKVCGRVGAICKGQKVHAMIASDGLTKESILVGTALVEMYASCGMLAEAEDAFEEQNMEQDVVLWNTLLAGYAQLGKDTVVRILYERMVEKGQEPNVVTHSILLAVFSHQGLLDEGQSQFELLNKSYGFAPSIEHYICMVDLLGRAGRVEEAISLVEREYFCANLAMWFTLLGACQKRGDVKLGIWVFERAVQLDKEEATTYIYMSNVL</sequence>
<evidence type="ECO:0000256" key="2">
    <source>
        <dbReference type="PROSITE-ProRule" id="PRU00708"/>
    </source>
</evidence>
<dbReference type="PROSITE" id="PS51375">
    <property type="entry name" value="PPR"/>
    <property type="match status" value="7"/>
</dbReference>
<dbReference type="OrthoDB" id="509099at2759"/>
<proteinExistence type="predicted"/>
<feature type="repeat" description="PPR" evidence="2">
    <location>
        <begin position="712"/>
        <end position="746"/>
    </location>
</feature>